<comment type="caution">
    <text evidence="2">The sequence shown here is derived from an EMBL/GenBank/DDBJ whole genome shotgun (WGS) entry which is preliminary data.</text>
</comment>
<feature type="compositionally biased region" description="Basic and acidic residues" evidence="1">
    <location>
        <begin position="11"/>
        <end position="20"/>
    </location>
</feature>
<organism evidence="2 3">
    <name type="scientific">Liparis tanakae</name>
    <name type="common">Tanaka's snailfish</name>
    <dbReference type="NCBI Taxonomy" id="230148"/>
    <lineage>
        <taxon>Eukaryota</taxon>
        <taxon>Metazoa</taxon>
        <taxon>Chordata</taxon>
        <taxon>Craniata</taxon>
        <taxon>Vertebrata</taxon>
        <taxon>Euteleostomi</taxon>
        <taxon>Actinopterygii</taxon>
        <taxon>Neopterygii</taxon>
        <taxon>Teleostei</taxon>
        <taxon>Neoteleostei</taxon>
        <taxon>Acanthomorphata</taxon>
        <taxon>Eupercaria</taxon>
        <taxon>Perciformes</taxon>
        <taxon>Cottioidei</taxon>
        <taxon>Cottales</taxon>
        <taxon>Liparidae</taxon>
        <taxon>Liparis</taxon>
    </lineage>
</organism>
<dbReference type="AlphaFoldDB" id="A0A4Z2HTG2"/>
<dbReference type="EMBL" id="SRLO01000194">
    <property type="protein sequence ID" value="TNN68152.1"/>
    <property type="molecule type" value="Genomic_DNA"/>
</dbReference>
<keyword evidence="3" id="KW-1185">Reference proteome</keyword>
<evidence type="ECO:0000256" key="1">
    <source>
        <dbReference type="SAM" id="MobiDB-lite"/>
    </source>
</evidence>
<feature type="region of interest" description="Disordered" evidence="1">
    <location>
        <begin position="46"/>
        <end position="73"/>
    </location>
</feature>
<gene>
    <name evidence="2" type="ORF">EYF80_021635</name>
</gene>
<protein>
    <submittedName>
        <fullName evidence="2">Uncharacterized protein</fullName>
    </submittedName>
</protein>
<reference evidence="2 3" key="1">
    <citation type="submission" date="2019-03" db="EMBL/GenBank/DDBJ databases">
        <title>First draft genome of Liparis tanakae, snailfish: a comprehensive survey of snailfish specific genes.</title>
        <authorList>
            <person name="Kim W."/>
            <person name="Song I."/>
            <person name="Jeong J.-H."/>
            <person name="Kim D."/>
            <person name="Kim S."/>
            <person name="Ryu S."/>
            <person name="Song J.Y."/>
            <person name="Lee S.K."/>
        </authorList>
    </citation>
    <scope>NUCLEOTIDE SEQUENCE [LARGE SCALE GENOMIC DNA]</scope>
    <source>
        <tissue evidence="2">Muscle</tissue>
    </source>
</reference>
<feature type="compositionally biased region" description="Low complexity" evidence="1">
    <location>
        <begin position="46"/>
        <end position="55"/>
    </location>
</feature>
<proteinExistence type="predicted"/>
<name>A0A4Z2HTG2_9TELE</name>
<accession>A0A4Z2HTG2</accession>
<feature type="compositionally biased region" description="Polar residues" evidence="1">
    <location>
        <begin position="1"/>
        <end position="10"/>
    </location>
</feature>
<dbReference type="Proteomes" id="UP000314294">
    <property type="component" value="Unassembled WGS sequence"/>
</dbReference>
<evidence type="ECO:0000313" key="2">
    <source>
        <dbReference type="EMBL" id="TNN68152.1"/>
    </source>
</evidence>
<feature type="compositionally biased region" description="Low complexity" evidence="1">
    <location>
        <begin position="63"/>
        <end position="73"/>
    </location>
</feature>
<evidence type="ECO:0000313" key="3">
    <source>
        <dbReference type="Proteomes" id="UP000314294"/>
    </source>
</evidence>
<sequence>MSAVLSSKTPESFDKSRDSTSAKWSSPPLLDDLLEDLEDVDHCLVSSPRVSSESPSFPPAPPSASAADPAASAPCPWSTELVSVPPSLYWAIFLAKASWVSSSSCLMSSMVRPYHSSCQHHACRLMKQQLLRLHVFLTLWSNQQIFNH</sequence>
<feature type="region of interest" description="Disordered" evidence="1">
    <location>
        <begin position="1"/>
        <end position="28"/>
    </location>
</feature>